<comment type="caution">
    <text evidence="7">The sequence shown here is derived from an EMBL/GenBank/DDBJ whole genome shotgun (WGS) entry which is preliminary data.</text>
</comment>
<keyword evidence="8" id="KW-1185">Reference proteome</keyword>
<keyword evidence="3 6" id="KW-0812">Transmembrane</keyword>
<evidence type="ECO:0000256" key="2">
    <source>
        <dbReference type="ARBA" id="ARBA00022448"/>
    </source>
</evidence>
<dbReference type="PANTHER" id="PTHR11958">
    <property type="entry name" value="SODIUM/DICARBOXYLATE SYMPORTER-RELATED"/>
    <property type="match status" value="1"/>
</dbReference>
<feature type="non-terminal residue" evidence="7">
    <location>
        <position position="61"/>
    </location>
</feature>
<dbReference type="Proteomes" id="UP001529510">
    <property type="component" value="Unassembled WGS sequence"/>
</dbReference>
<evidence type="ECO:0000256" key="4">
    <source>
        <dbReference type="ARBA" id="ARBA00022989"/>
    </source>
</evidence>
<accession>A0ABD0Q947</accession>
<dbReference type="SUPFAM" id="SSF118215">
    <property type="entry name" value="Proton glutamate symport protein"/>
    <property type="match status" value="1"/>
</dbReference>
<dbReference type="EMBL" id="JAMKFB020000011">
    <property type="protein sequence ID" value="KAL0181426.1"/>
    <property type="molecule type" value="Genomic_DNA"/>
</dbReference>
<dbReference type="PANTHER" id="PTHR11958:SF48">
    <property type="entry name" value="AMINO ACID TRANSPORTER"/>
    <property type="match status" value="1"/>
</dbReference>
<keyword evidence="2 6" id="KW-0813">Transport</keyword>
<organism evidence="7 8">
    <name type="scientific">Cirrhinus mrigala</name>
    <name type="common">Mrigala</name>
    <dbReference type="NCBI Taxonomy" id="683832"/>
    <lineage>
        <taxon>Eukaryota</taxon>
        <taxon>Metazoa</taxon>
        <taxon>Chordata</taxon>
        <taxon>Craniata</taxon>
        <taxon>Vertebrata</taxon>
        <taxon>Euteleostomi</taxon>
        <taxon>Actinopterygii</taxon>
        <taxon>Neopterygii</taxon>
        <taxon>Teleostei</taxon>
        <taxon>Ostariophysi</taxon>
        <taxon>Cypriniformes</taxon>
        <taxon>Cyprinidae</taxon>
        <taxon>Labeoninae</taxon>
        <taxon>Labeonini</taxon>
        <taxon>Cirrhinus</taxon>
    </lineage>
</organism>
<gene>
    <name evidence="7" type="ORF">M9458_023832</name>
</gene>
<keyword evidence="5 6" id="KW-0472">Membrane</keyword>
<comment type="caution">
    <text evidence="6">Lacks conserved residue(s) required for the propagation of feature annotation.</text>
</comment>
<dbReference type="InterPro" id="IPR050746">
    <property type="entry name" value="DAACS"/>
</dbReference>
<feature type="transmembrane region" description="Helical" evidence="6">
    <location>
        <begin position="12"/>
        <end position="37"/>
    </location>
</feature>
<evidence type="ECO:0000313" key="7">
    <source>
        <dbReference type="EMBL" id="KAL0181426.1"/>
    </source>
</evidence>
<dbReference type="AlphaFoldDB" id="A0ABD0Q947"/>
<dbReference type="GO" id="GO:0016020">
    <property type="term" value="C:membrane"/>
    <property type="evidence" value="ECO:0007669"/>
    <property type="project" value="UniProtKB-SubCell"/>
</dbReference>
<dbReference type="InterPro" id="IPR036458">
    <property type="entry name" value="Na:dicarbo_symporter_sf"/>
</dbReference>
<name>A0ABD0Q947_CIRMR</name>
<protein>
    <recommendedName>
        <fullName evidence="6">Amino acid transporter</fullName>
    </recommendedName>
</protein>
<comment type="subcellular location">
    <subcellularLocation>
        <location evidence="1 6">Membrane</location>
        <topology evidence="1 6">Multi-pass membrane protein</topology>
    </subcellularLocation>
</comment>
<dbReference type="Pfam" id="PF00375">
    <property type="entry name" value="SDF"/>
    <property type="match status" value="1"/>
</dbReference>
<evidence type="ECO:0000256" key="6">
    <source>
        <dbReference type="RuleBase" id="RU361216"/>
    </source>
</evidence>
<reference evidence="7 8" key="1">
    <citation type="submission" date="2024-05" db="EMBL/GenBank/DDBJ databases">
        <title>Genome sequencing and assembly of Indian major carp, Cirrhinus mrigala (Hamilton, 1822).</title>
        <authorList>
            <person name="Mohindra V."/>
            <person name="Chowdhury L.M."/>
            <person name="Lal K."/>
            <person name="Jena J.K."/>
        </authorList>
    </citation>
    <scope>NUCLEOTIDE SEQUENCE [LARGE SCALE GENOMIC DNA]</scope>
    <source>
        <strain evidence="7">CM1030</strain>
        <tissue evidence="7">Blood</tissue>
    </source>
</reference>
<evidence type="ECO:0000256" key="5">
    <source>
        <dbReference type="ARBA" id="ARBA00023136"/>
    </source>
</evidence>
<dbReference type="InterPro" id="IPR001991">
    <property type="entry name" value="Na-dicarboxylate_symporter"/>
</dbReference>
<keyword evidence="6" id="KW-0769">Symport</keyword>
<evidence type="ECO:0000313" key="8">
    <source>
        <dbReference type="Proteomes" id="UP001529510"/>
    </source>
</evidence>
<evidence type="ECO:0000256" key="1">
    <source>
        <dbReference type="ARBA" id="ARBA00004141"/>
    </source>
</evidence>
<sequence length="61" mass="6767">MSDPSTLGKKLGWYGVTVMAGLFVHGLILLPFFYFILTRKNPFTYIRGLLQAMVIALATSS</sequence>
<evidence type="ECO:0000256" key="3">
    <source>
        <dbReference type="ARBA" id="ARBA00022692"/>
    </source>
</evidence>
<keyword evidence="4 6" id="KW-1133">Transmembrane helix</keyword>
<comment type="similarity">
    <text evidence="6">Belongs to the dicarboxylate/amino acid:cation symporter (DAACS) (TC 2.A.23) family.</text>
</comment>
<dbReference type="Gene3D" id="1.10.3860.10">
    <property type="entry name" value="Sodium:dicarboxylate symporter"/>
    <property type="match status" value="1"/>
</dbReference>
<dbReference type="GO" id="GO:0015293">
    <property type="term" value="F:symporter activity"/>
    <property type="evidence" value="ECO:0007669"/>
    <property type="project" value="UniProtKB-UniRule"/>
</dbReference>
<proteinExistence type="inferred from homology"/>